<dbReference type="Proteomes" id="UP000265509">
    <property type="component" value="Unassembled WGS sequence"/>
</dbReference>
<accession>A0A3L7DW09</accession>
<protein>
    <recommendedName>
        <fullName evidence="3">Alginate export domain-containing protein</fullName>
    </recommendedName>
</protein>
<comment type="caution">
    <text evidence="1">The sequence shown here is derived from an EMBL/GenBank/DDBJ whole genome shotgun (WGS) entry which is preliminary data.</text>
</comment>
<evidence type="ECO:0008006" key="3">
    <source>
        <dbReference type="Google" id="ProtNLM"/>
    </source>
</evidence>
<keyword evidence="2" id="KW-1185">Reference proteome</keyword>
<proteinExistence type="predicted"/>
<reference evidence="1 2" key="1">
    <citation type="submission" date="2018-07" db="EMBL/GenBank/DDBJ databases">
        <title>Halioglobus sp. genome submission.</title>
        <authorList>
            <person name="Ye M.-Q."/>
            <person name="Du Z.-J."/>
        </authorList>
    </citation>
    <scope>NUCLEOTIDE SEQUENCE [LARGE SCALE GENOMIC DNA]</scope>
    <source>
        <strain evidence="1 2">U0301</strain>
    </source>
</reference>
<name>A0A3L7DW09_9GAMM</name>
<dbReference type="RefSeq" id="WP_117956524.1">
    <property type="nucleotide sequence ID" value="NZ_QRAN01000020.1"/>
</dbReference>
<dbReference type="OrthoDB" id="9769143at2"/>
<evidence type="ECO:0000313" key="1">
    <source>
        <dbReference type="EMBL" id="RLQ20739.1"/>
    </source>
</evidence>
<dbReference type="EMBL" id="QRAN01000020">
    <property type="protein sequence ID" value="RLQ20739.1"/>
    <property type="molecule type" value="Genomic_DNA"/>
</dbReference>
<evidence type="ECO:0000313" key="2">
    <source>
        <dbReference type="Proteomes" id="UP000265509"/>
    </source>
</evidence>
<sequence length="497" mass="55769">MFHRMVPEFTSNVLRWPGWCALLVAAMPIDSLAAAQHQHIAQYSPSNGVVASNETLIDVADDADEIIIIDQDTEGEPITVELQDTPSRDDAEVKHGASESQGFSVDRLWAEYGVFPDDDSAADGQGYLSGRASLNWNLEEKWEFKLSGRIDGYYQHGTADAEELKVDYGESWIRYNKDRLRMTLGAQKILWGRIDELPPTDRLSTQDLSRFILDDMTDRRRASLAMRLEYFVGNNKLDAFVLPRFRGAELPDKDSVWFPINQREGVIIGLEPTPLSRTIIRNSKVSLDEHDSEGGAGIRFTGITPMFDYGLTAQKGRATTPYFAYDPARNVLESVYPRTWVLGGDVGFEALGGTLRLEAAWLSDTPLTEINGEFSTTESINWGVGLELFPGDGDARLNLQITGFSLLDAGPVLDREETYSFNGTFDMPFANDKWQLNIRFYTGINEHDVYVNPELSYRPRNAYSIYLAGHYFAGSEETPGGFHQDNSVVTVGWRAYF</sequence>
<gene>
    <name evidence="1" type="ORF">DWB85_15910</name>
</gene>
<dbReference type="AlphaFoldDB" id="A0A3L7DW09"/>
<organism evidence="1 2">
    <name type="scientific">Seongchinamella sediminis</name>
    <dbReference type="NCBI Taxonomy" id="2283635"/>
    <lineage>
        <taxon>Bacteria</taxon>
        <taxon>Pseudomonadati</taxon>
        <taxon>Pseudomonadota</taxon>
        <taxon>Gammaproteobacteria</taxon>
        <taxon>Cellvibrionales</taxon>
        <taxon>Halieaceae</taxon>
        <taxon>Seongchinamella</taxon>
    </lineage>
</organism>